<protein>
    <recommendedName>
        <fullName evidence="7">N-acylneuraminate cytidylyltransferase</fullName>
        <ecNumber evidence="7">2.7.7.43</ecNumber>
    </recommendedName>
</protein>
<dbReference type="NCBIfam" id="TIGR01670">
    <property type="entry name" value="KdsC-phosphatas"/>
    <property type="match status" value="1"/>
</dbReference>
<comment type="pathway">
    <text evidence="3">Amino-sugar metabolism; N-acetylneuraminate metabolism.</text>
</comment>
<dbReference type="PANTHER" id="PTHR21485:SF3">
    <property type="entry name" value="N-ACYLNEURAMINATE CYTIDYLYLTRANSFERASE"/>
    <property type="match status" value="1"/>
</dbReference>
<evidence type="ECO:0000313" key="12">
    <source>
        <dbReference type="Proteomes" id="UP000471501"/>
    </source>
</evidence>
<comment type="cofactor">
    <cofactor evidence="2">
        <name>Mg(2+)</name>
        <dbReference type="ChEBI" id="CHEBI:18420"/>
    </cofactor>
</comment>
<comment type="catalytic activity">
    <reaction evidence="1">
        <text>an N-acylneuraminate + CTP = a CMP-N-acyl-beta-neuraminate + diphosphate</text>
        <dbReference type="Rhea" id="RHEA:11344"/>
        <dbReference type="ChEBI" id="CHEBI:33019"/>
        <dbReference type="ChEBI" id="CHEBI:37563"/>
        <dbReference type="ChEBI" id="CHEBI:60073"/>
        <dbReference type="ChEBI" id="CHEBI:68671"/>
        <dbReference type="EC" id="2.7.7.43"/>
    </reaction>
</comment>
<evidence type="ECO:0000256" key="2">
    <source>
        <dbReference type="ARBA" id="ARBA00001946"/>
    </source>
</evidence>
<dbReference type="CDD" id="cd02513">
    <property type="entry name" value="CMP-NeuAc_Synthase"/>
    <property type="match status" value="1"/>
</dbReference>
<dbReference type="SUPFAM" id="SSF53448">
    <property type="entry name" value="Nucleotide-diphospho-sugar transferases"/>
    <property type="match status" value="1"/>
</dbReference>
<dbReference type="InterPro" id="IPR023214">
    <property type="entry name" value="HAD_sf"/>
</dbReference>
<dbReference type="Pfam" id="PF08282">
    <property type="entry name" value="Hydrolase_3"/>
    <property type="match status" value="1"/>
</dbReference>
<evidence type="ECO:0000256" key="7">
    <source>
        <dbReference type="ARBA" id="ARBA00012491"/>
    </source>
</evidence>
<dbReference type="InterPro" id="IPR003329">
    <property type="entry name" value="Cytidylyl_trans"/>
</dbReference>
<dbReference type="GO" id="GO:0008781">
    <property type="term" value="F:N-acylneuraminate cytidylyltransferase activity"/>
    <property type="evidence" value="ECO:0007669"/>
    <property type="project" value="UniProtKB-EC"/>
</dbReference>
<comment type="similarity">
    <text evidence="5">Belongs to the CMP-NeuNAc synthase family.</text>
</comment>
<dbReference type="Proteomes" id="UP000471501">
    <property type="component" value="Unassembled WGS sequence"/>
</dbReference>
<name>A0A6I4NPM0_9FLAO</name>
<keyword evidence="10" id="KW-0460">Magnesium</keyword>
<sequence length="388" mass="43830">MKKTAIIPLRKGSKGIPGKNKKKMLGRPLFSWVLTEAIFSDLDEVYVFTDDQEIIDYVEREYHWSSKVKALLRNAENASDIASTESVLLEFAENINQDFDILSLLQATSPMTLASDINATLNEIIQNKKDAALTVVNTHRFTWNADGTSQNYDVFKRPRRQDFGGLLIENGAVYTTTKEAFLNSKNRISGTIGLVKMPEETLVEIDSLSDWDIVEKLLAERLKKSKIHQRIDYLILDVDGVFTDGSVYYSPDGELAKKFDMRDGMGLEIIRQNQVEVIVLTSENSELVAQRMKKLQIKNTFLGVKDKFSFLRQFLLDRNSSFGAAAYVGDDVNDLANICSVGWSFAPSNATEIVKTNADYVLNNDSGNGAIRETCEIILKYNKRYERI</sequence>
<dbReference type="EMBL" id="WSTB01000004">
    <property type="protein sequence ID" value="MWB94515.1"/>
    <property type="molecule type" value="Genomic_DNA"/>
</dbReference>
<comment type="subunit">
    <text evidence="6">Homotetramer.</text>
</comment>
<dbReference type="GO" id="GO:0046872">
    <property type="term" value="F:metal ion binding"/>
    <property type="evidence" value="ECO:0007669"/>
    <property type="project" value="UniProtKB-KW"/>
</dbReference>
<dbReference type="Gene3D" id="3.40.50.1000">
    <property type="entry name" value="HAD superfamily/HAD-like"/>
    <property type="match status" value="1"/>
</dbReference>
<evidence type="ECO:0000256" key="1">
    <source>
        <dbReference type="ARBA" id="ARBA00001862"/>
    </source>
</evidence>
<dbReference type="Gene3D" id="3.90.550.10">
    <property type="entry name" value="Spore Coat Polysaccharide Biosynthesis Protein SpsA, Chain A"/>
    <property type="match status" value="1"/>
</dbReference>
<dbReference type="GO" id="GO:0016788">
    <property type="term" value="F:hydrolase activity, acting on ester bonds"/>
    <property type="evidence" value="ECO:0007669"/>
    <property type="project" value="InterPro"/>
</dbReference>
<dbReference type="InterPro" id="IPR050793">
    <property type="entry name" value="CMP-NeuNAc_synthase"/>
</dbReference>
<dbReference type="SFLD" id="SFLDS00003">
    <property type="entry name" value="Haloacid_Dehalogenase"/>
    <property type="match status" value="1"/>
</dbReference>
<keyword evidence="9 11" id="KW-0378">Hydrolase</keyword>
<evidence type="ECO:0000256" key="4">
    <source>
        <dbReference type="ARBA" id="ARBA00005893"/>
    </source>
</evidence>
<dbReference type="RefSeq" id="WP_160374491.1">
    <property type="nucleotide sequence ID" value="NZ_WSTB01000004.1"/>
</dbReference>
<dbReference type="EC" id="2.7.7.43" evidence="7"/>
<dbReference type="UniPathway" id="UPA00628"/>
<evidence type="ECO:0000256" key="10">
    <source>
        <dbReference type="ARBA" id="ARBA00022842"/>
    </source>
</evidence>
<evidence type="ECO:0000313" key="11">
    <source>
        <dbReference type="EMBL" id="MWB94515.1"/>
    </source>
</evidence>
<dbReference type="SFLD" id="SFLDG01138">
    <property type="entry name" value="C1.6.2:_Deoxy-d-mannose-octulo"/>
    <property type="match status" value="1"/>
</dbReference>
<evidence type="ECO:0000256" key="9">
    <source>
        <dbReference type="ARBA" id="ARBA00022801"/>
    </source>
</evidence>
<dbReference type="InterPro" id="IPR036412">
    <property type="entry name" value="HAD-like_sf"/>
</dbReference>
<dbReference type="GO" id="GO:0006054">
    <property type="term" value="P:N-acetylneuraminate metabolic process"/>
    <property type="evidence" value="ECO:0007669"/>
    <property type="project" value="UniProtKB-UniPathway"/>
</dbReference>
<keyword evidence="12" id="KW-1185">Reference proteome</keyword>
<keyword evidence="8" id="KW-0479">Metal-binding</keyword>
<comment type="caution">
    <text evidence="11">The sequence shown here is derived from an EMBL/GenBank/DDBJ whole genome shotgun (WGS) entry which is preliminary data.</text>
</comment>
<comment type="similarity">
    <text evidence="4">Belongs to the KdsC family.</text>
</comment>
<dbReference type="PANTHER" id="PTHR21485">
    <property type="entry name" value="HAD SUPERFAMILY MEMBERS CMAS AND KDSC"/>
    <property type="match status" value="1"/>
</dbReference>
<evidence type="ECO:0000256" key="8">
    <source>
        <dbReference type="ARBA" id="ARBA00022723"/>
    </source>
</evidence>
<evidence type="ECO:0000256" key="3">
    <source>
        <dbReference type="ARBA" id="ARBA00005141"/>
    </source>
</evidence>
<dbReference type="Pfam" id="PF02348">
    <property type="entry name" value="CTP_transf_3"/>
    <property type="match status" value="1"/>
</dbReference>
<dbReference type="InterPro" id="IPR029044">
    <property type="entry name" value="Nucleotide-diphossugar_trans"/>
</dbReference>
<evidence type="ECO:0000256" key="5">
    <source>
        <dbReference type="ARBA" id="ARBA00010726"/>
    </source>
</evidence>
<dbReference type="InterPro" id="IPR010023">
    <property type="entry name" value="KdsC_fam"/>
</dbReference>
<dbReference type="SFLD" id="SFLDG01136">
    <property type="entry name" value="C1.6:_Phosphoserine_Phosphatas"/>
    <property type="match status" value="1"/>
</dbReference>
<evidence type="ECO:0000256" key="6">
    <source>
        <dbReference type="ARBA" id="ARBA00011881"/>
    </source>
</evidence>
<organism evidence="11 12">
    <name type="scientific">Flavobacterium hydrocarbonoxydans</name>
    <dbReference type="NCBI Taxonomy" id="2683249"/>
    <lineage>
        <taxon>Bacteria</taxon>
        <taxon>Pseudomonadati</taxon>
        <taxon>Bacteroidota</taxon>
        <taxon>Flavobacteriia</taxon>
        <taxon>Flavobacteriales</taxon>
        <taxon>Flavobacteriaceae</taxon>
        <taxon>Flavobacterium</taxon>
    </lineage>
</organism>
<dbReference type="AlphaFoldDB" id="A0A6I4NPM0"/>
<accession>A0A6I4NPM0</accession>
<proteinExistence type="inferred from homology"/>
<gene>
    <name evidence="11" type="ORF">GON26_09075</name>
</gene>
<dbReference type="SUPFAM" id="SSF56784">
    <property type="entry name" value="HAD-like"/>
    <property type="match status" value="1"/>
</dbReference>
<reference evidence="11 12" key="1">
    <citation type="submission" date="2019-12" db="EMBL/GenBank/DDBJ databases">
        <authorList>
            <person name="Kim Y.S."/>
        </authorList>
    </citation>
    <scope>NUCLEOTIDE SEQUENCE [LARGE SCALE GENOMIC DNA]</scope>
    <source>
        <strain evidence="11 12">GA093</strain>
    </source>
</reference>